<protein>
    <recommendedName>
        <fullName evidence="1">DUF4283 domain-containing protein</fullName>
    </recommendedName>
</protein>
<sequence>MAKTCQELQNCLAFRSWWPPVLLHLDGQDTSIILLLNLMPMLRLFFSKSTRPWRGRLTLIGKFSFAIPHAQAISKGLSSLGIKGPFSWSFANQSHIIIKLQLEEDYNRLWMGTIWMFGMSDLRILKWTPTFNPKMEAPLAPVWIRLPGLPIQFFDYHALYAISKELGSPLQVDPPTAHKTRLPFARVCIEPNLENEQLRKLFKFGNTSHTRENYL</sequence>
<dbReference type="PANTHER" id="PTHR31286:SF179">
    <property type="entry name" value="RNASE H TYPE-1 DOMAIN-CONTAINING PROTEIN"/>
    <property type="match status" value="1"/>
</dbReference>
<organism evidence="2 3">
    <name type="scientific">Rehmannia glutinosa</name>
    <name type="common">Chinese foxglove</name>
    <dbReference type="NCBI Taxonomy" id="99300"/>
    <lineage>
        <taxon>Eukaryota</taxon>
        <taxon>Viridiplantae</taxon>
        <taxon>Streptophyta</taxon>
        <taxon>Embryophyta</taxon>
        <taxon>Tracheophyta</taxon>
        <taxon>Spermatophyta</taxon>
        <taxon>Magnoliopsida</taxon>
        <taxon>eudicotyledons</taxon>
        <taxon>Gunneridae</taxon>
        <taxon>Pentapetalae</taxon>
        <taxon>asterids</taxon>
        <taxon>lamiids</taxon>
        <taxon>Lamiales</taxon>
        <taxon>Orobanchaceae</taxon>
        <taxon>Rehmannieae</taxon>
        <taxon>Rehmannia</taxon>
    </lineage>
</organism>
<dbReference type="Proteomes" id="UP001318860">
    <property type="component" value="Unassembled WGS sequence"/>
</dbReference>
<dbReference type="EMBL" id="JABTTQ020000003">
    <property type="protein sequence ID" value="KAK6161381.1"/>
    <property type="molecule type" value="Genomic_DNA"/>
</dbReference>
<feature type="domain" description="DUF4283" evidence="1">
    <location>
        <begin position="57"/>
        <end position="134"/>
    </location>
</feature>
<gene>
    <name evidence="2" type="ORF">DH2020_004762</name>
</gene>
<reference evidence="2 3" key="1">
    <citation type="journal article" date="2021" name="Comput. Struct. Biotechnol. J.">
        <title>De novo genome assembly of the potent medicinal plant Rehmannia glutinosa using nanopore technology.</title>
        <authorList>
            <person name="Ma L."/>
            <person name="Dong C."/>
            <person name="Song C."/>
            <person name="Wang X."/>
            <person name="Zheng X."/>
            <person name="Niu Y."/>
            <person name="Chen S."/>
            <person name="Feng W."/>
        </authorList>
    </citation>
    <scope>NUCLEOTIDE SEQUENCE [LARGE SCALE GENOMIC DNA]</scope>
    <source>
        <strain evidence="2">DH-2019</strain>
    </source>
</reference>
<evidence type="ECO:0000259" key="1">
    <source>
        <dbReference type="Pfam" id="PF14111"/>
    </source>
</evidence>
<dbReference type="PANTHER" id="PTHR31286">
    <property type="entry name" value="GLYCINE-RICH CELL WALL STRUCTURAL PROTEIN 1.8-LIKE"/>
    <property type="match status" value="1"/>
</dbReference>
<dbReference type="InterPro" id="IPR040256">
    <property type="entry name" value="At4g02000-like"/>
</dbReference>
<keyword evidence="3" id="KW-1185">Reference proteome</keyword>
<dbReference type="InterPro" id="IPR025558">
    <property type="entry name" value="DUF4283"/>
</dbReference>
<name>A0ABR0XQC7_REHGL</name>
<dbReference type="Pfam" id="PF14111">
    <property type="entry name" value="DUF4283"/>
    <property type="match status" value="1"/>
</dbReference>
<evidence type="ECO:0000313" key="3">
    <source>
        <dbReference type="Proteomes" id="UP001318860"/>
    </source>
</evidence>
<accession>A0ABR0XQC7</accession>
<proteinExistence type="predicted"/>
<comment type="caution">
    <text evidence="2">The sequence shown here is derived from an EMBL/GenBank/DDBJ whole genome shotgun (WGS) entry which is preliminary data.</text>
</comment>
<evidence type="ECO:0000313" key="2">
    <source>
        <dbReference type="EMBL" id="KAK6161381.1"/>
    </source>
</evidence>